<name>A0A176WDZ7_MARPO</name>
<reference evidence="1" key="1">
    <citation type="submission" date="2016-03" db="EMBL/GenBank/DDBJ databases">
        <title>Mechanisms controlling the formation of the plant cell surface in tip-growing cells are functionally conserved among land plants.</title>
        <authorList>
            <person name="Honkanen S."/>
            <person name="Jones V.A."/>
            <person name="Morieri G."/>
            <person name="Champion C."/>
            <person name="Hetherington A.J."/>
            <person name="Kelly S."/>
            <person name="Saint-Marcoux D."/>
            <person name="Proust H."/>
            <person name="Prescott H."/>
            <person name="Dolan L."/>
        </authorList>
    </citation>
    <scope>NUCLEOTIDE SEQUENCE [LARGE SCALE GENOMIC DNA]</scope>
    <source>
        <tissue evidence="1">Whole gametophyte</tissue>
    </source>
</reference>
<evidence type="ECO:0000313" key="1">
    <source>
        <dbReference type="EMBL" id="OAE30356.1"/>
    </source>
</evidence>
<dbReference type="AlphaFoldDB" id="A0A176WDZ7"/>
<evidence type="ECO:0000313" key="2">
    <source>
        <dbReference type="Proteomes" id="UP000077202"/>
    </source>
</evidence>
<accession>A0A176WDZ7</accession>
<keyword evidence="2" id="KW-1185">Reference proteome</keyword>
<sequence length="288" mass="33255">MSTRICGRRENWTIEQWVQVLKPCAGQKDDLLYEHKNVKVGFVERTVTGKPVHWARILWSVNDMNVNDRFERQQIYLPRSLSISIEWECGMQEQKMNGLRSVDVRMCLRRSLWQKAKRKKMRPKRRLRVNTFGLCVNQRRLRPKIFGLRTNALRMGTKRFLGEVGGYYFGRRIFREVCGDSWKDNYGKPTLSSCQVSSKTLEFDRGKGLSVCEPKLAEFSLSDLLNERIVPLVKYLDSKMVKYSVPASSASSYVELVRIRTKTKALATAGVTERIAILTSECATVTVT</sequence>
<organism evidence="1 2">
    <name type="scientific">Marchantia polymorpha subsp. ruderalis</name>
    <dbReference type="NCBI Taxonomy" id="1480154"/>
    <lineage>
        <taxon>Eukaryota</taxon>
        <taxon>Viridiplantae</taxon>
        <taxon>Streptophyta</taxon>
        <taxon>Embryophyta</taxon>
        <taxon>Marchantiophyta</taxon>
        <taxon>Marchantiopsida</taxon>
        <taxon>Marchantiidae</taxon>
        <taxon>Marchantiales</taxon>
        <taxon>Marchantiaceae</taxon>
        <taxon>Marchantia</taxon>
    </lineage>
</organism>
<dbReference type="Proteomes" id="UP000077202">
    <property type="component" value="Unassembled WGS sequence"/>
</dbReference>
<proteinExistence type="predicted"/>
<dbReference type="EMBL" id="LVLJ01001341">
    <property type="protein sequence ID" value="OAE30356.1"/>
    <property type="molecule type" value="Genomic_DNA"/>
</dbReference>
<gene>
    <name evidence="1" type="ORF">AXG93_4201s1580</name>
</gene>
<comment type="caution">
    <text evidence="1">The sequence shown here is derived from an EMBL/GenBank/DDBJ whole genome shotgun (WGS) entry which is preliminary data.</text>
</comment>
<protein>
    <submittedName>
        <fullName evidence="1">Uncharacterized protein</fullName>
    </submittedName>
</protein>